<feature type="transmembrane region" description="Helical" evidence="8">
    <location>
        <begin position="144"/>
        <end position="163"/>
    </location>
</feature>
<comment type="caution">
    <text evidence="9">The sequence shown here is derived from an EMBL/GenBank/DDBJ whole genome shotgun (WGS) entry which is preliminary data.</text>
</comment>
<accession>A0ABS2FEU8</accession>
<keyword evidence="10" id="KW-1185">Reference proteome</keyword>
<dbReference type="SMART" id="SM00793">
    <property type="entry name" value="AgrB"/>
    <property type="match status" value="1"/>
</dbReference>
<evidence type="ECO:0000256" key="8">
    <source>
        <dbReference type="SAM" id="Phobius"/>
    </source>
</evidence>
<evidence type="ECO:0000313" key="9">
    <source>
        <dbReference type="EMBL" id="MBM6819080.1"/>
    </source>
</evidence>
<evidence type="ECO:0000256" key="1">
    <source>
        <dbReference type="ARBA" id="ARBA00022475"/>
    </source>
</evidence>
<evidence type="ECO:0000256" key="2">
    <source>
        <dbReference type="ARBA" id="ARBA00022654"/>
    </source>
</evidence>
<evidence type="ECO:0000256" key="3">
    <source>
        <dbReference type="ARBA" id="ARBA00022670"/>
    </source>
</evidence>
<keyword evidence="7 8" id="KW-0472">Membrane</keyword>
<sequence>MSNPFIKKQLDFIVRNIGLTDIYEIDKIRYGLEVFYGETSKFIVMILISLILDKLSAFILMITLLMLIRPYIGGSHAKSYFSCMIQSNLSFLIIYYLAYIIPKINIFINAIFVLFCIIVARTFKPVNPLRNTVITQYKRIKFKDIVTIILIFWFILSNLFLSTYYKNCGLLIILYIFLDFLKEVYKNEKKVSS</sequence>
<reference evidence="9 10" key="1">
    <citation type="journal article" date="2021" name="Sci. Rep.">
        <title>The distribution of antibiotic resistance genes in chicken gut microbiota commensals.</title>
        <authorList>
            <person name="Juricova H."/>
            <person name="Matiasovicova J."/>
            <person name="Kubasova T."/>
            <person name="Cejkova D."/>
            <person name="Rychlik I."/>
        </authorList>
    </citation>
    <scope>NUCLEOTIDE SEQUENCE [LARGE SCALE GENOMIC DNA]</scope>
    <source>
        <strain evidence="9 10">An435</strain>
    </source>
</reference>
<keyword evidence="1" id="KW-1003">Cell membrane</keyword>
<keyword evidence="6 8" id="KW-1133">Transmembrane helix</keyword>
<evidence type="ECO:0000256" key="5">
    <source>
        <dbReference type="ARBA" id="ARBA00022801"/>
    </source>
</evidence>
<dbReference type="EMBL" id="JACJLL010000033">
    <property type="protein sequence ID" value="MBM6819080.1"/>
    <property type="molecule type" value="Genomic_DNA"/>
</dbReference>
<dbReference type="InterPro" id="IPR006741">
    <property type="entry name" value="AgrB"/>
</dbReference>
<evidence type="ECO:0000313" key="10">
    <source>
        <dbReference type="Proteomes" id="UP000767334"/>
    </source>
</evidence>
<dbReference type="RefSeq" id="WP_195516361.1">
    <property type="nucleotide sequence ID" value="NZ_JACJLL010000033.1"/>
</dbReference>
<feature type="transmembrane region" description="Helical" evidence="8">
    <location>
        <begin position="42"/>
        <end position="68"/>
    </location>
</feature>
<proteinExistence type="predicted"/>
<organism evidence="9 10">
    <name type="scientific">Clostridium saudiense</name>
    <dbReference type="NCBI Taxonomy" id="1414720"/>
    <lineage>
        <taxon>Bacteria</taxon>
        <taxon>Bacillati</taxon>
        <taxon>Bacillota</taxon>
        <taxon>Clostridia</taxon>
        <taxon>Eubacteriales</taxon>
        <taxon>Clostridiaceae</taxon>
        <taxon>Clostridium</taxon>
    </lineage>
</organism>
<dbReference type="Proteomes" id="UP000767334">
    <property type="component" value="Unassembled WGS sequence"/>
</dbReference>
<dbReference type="Pfam" id="PF04647">
    <property type="entry name" value="AgrB"/>
    <property type="match status" value="1"/>
</dbReference>
<evidence type="ECO:0000256" key="6">
    <source>
        <dbReference type="ARBA" id="ARBA00022989"/>
    </source>
</evidence>
<evidence type="ECO:0000256" key="7">
    <source>
        <dbReference type="ARBA" id="ARBA00023136"/>
    </source>
</evidence>
<feature type="transmembrane region" description="Helical" evidence="8">
    <location>
        <begin position="104"/>
        <end position="123"/>
    </location>
</feature>
<evidence type="ECO:0000256" key="4">
    <source>
        <dbReference type="ARBA" id="ARBA00022692"/>
    </source>
</evidence>
<protein>
    <submittedName>
        <fullName evidence="9">Accessory gene regulator B family protein</fullName>
    </submittedName>
</protein>
<keyword evidence="5" id="KW-0378">Hydrolase</keyword>
<keyword evidence="4 8" id="KW-0812">Transmembrane</keyword>
<gene>
    <name evidence="9" type="ORF">H6A19_06965</name>
</gene>
<keyword evidence="3" id="KW-0645">Protease</keyword>
<keyword evidence="2" id="KW-0673">Quorum sensing</keyword>
<name>A0ABS2FEU8_9CLOT</name>